<reference evidence="3" key="3">
    <citation type="submission" date="2015-06" db="UniProtKB">
        <authorList>
            <consortium name="EnsemblMetazoa"/>
        </authorList>
    </citation>
    <scope>IDENTIFICATION</scope>
</reference>
<dbReference type="EMBL" id="AMQN01007718">
    <property type="status" value="NOT_ANNOTATED_CDS"/>
    <property type="molecule type" value="Genomic_DNA"/>
</dbReference>
<proteinExistence type="predicted"/>
<evidence type="ECO:0000313" key="2">
    <source>
        <dbReference type="EMBL" id="ELU05795.1"/>
    </source>
</evidence>
<evidence type="ECO:0000256" key="1">
    <source>
        <dbReference type="SAM" id="MobiDB-lite"/>
    </source>
</evidence>
<organism evidence="2">
    <name type="scientific">Capitella teleta</name>
    <name type="common">Polychaete worm</name>
    <dbReference type="NCBI Taxonomy" id="283909"/>
    <lineage>
        <taxon>Eukaryota</taxon>
        <taxon>Metazoa</taxon>
        <taxon>Spiralia</taxon>
        <taxon>Lophotrochozoa</taxon>
        <taxon>Annelida</taxon>
        <taxon>Polychaeta</taxon>
        <taxon>Sedentaria</taxon>
        <taxon>Scolecida</taxon>
        <taxon>Capitellidae</taxon>
        <taxon>Capitella</taxon>
    </lineage>
</organism>
<feature type="region of interest" description="Disordered" evidence="1">
    <location>
        <begin position="28"/>
        <end position="56"/>
    </location>
</feature>
<dbReference type="HOGENOM" id="CLU_2087091_0_0_1"/>
<keyword evidence="4" id="KW-1185">Reference proteome</keyword>
<sequence length="117" mass="12914">MSKSRIAARGYSNRVVLAPEEIPLTTVRTLSGETDTDTDTEGSPRHLLGPHAAHNDTSYIPNKAPWRMGRIEDRLMSCILYAQILGLPRPECGEIDTLFHLFMGDMDTSDGGSYDSC</sequence>
<dbReference type="Proteomes" id="UP000014760">
    <property type="component" value="Unassembled WGS sequence"/>
</dbReference>
<protein>
    <submittedName>
        <fullName evidence="2 3">Uncharacterized protein</fullName>
    </submittedName>
</protein>
<dbReference type="EMBL" id="KB301235">
    <property type="protein sequence ID" value="ELU05795.1"/>
    <property type="molecule type" value="Genomic_DNA"/>
</dbReference>
<evidence type="ECO:0000313" key="4">
    <source>
        <dbReference type="Proteomes" id="UP000014760"/>
    </source>
</evidence>
<dbReference type="EnsemblMetazoa" id="CapteT193243">
    <property type="protein sequence ID" value="CapteP193243"/>
    <property type="gene ID" value="CapteG193243"/>
</dbReference>
<reference evidence="4" key="1">
    <citation type="submission" date="2012-12" db="EMBL/GenBank/DDBJ databases">
        <authorList>
            <person name="Hellsten U."/>
            <person name="Grimwood J."/>
            <person name="Chapman J.A."/>
            <person name="Shapiro H."/>
            <person name="Aerts A."/>
            <person name="Otillar R.P."/>
            <person name="Terry A.Y."/>
            <person name="Boore J.L."/>
            <person name="Simakov O."/>
            <person name="Marletaz F."/>
            <person name="Cho S.-J."/>
            <person name="Edsinger-Gonzales E."/>
            <person name="Havlak P."/>
            <person name="Kuo D.-H."/>
            <person name="Larsson T."/>
            <person name="Lv J."/>
            <person name="Arendt D."/>
            <person name="Savage R."/>
            <person name="Osoegawa K."/>
            <person name="de Jong P."/>
            <person name="Lindberg D.R."/>
            <person name="Seaver E.C."/>
            <person name="Weisblat D.A."/>
            <person name="Putnam N.H."/>
            <person name="Grigoriev I.V."/>
            <person name="Rokhsar D.S."/>
        </authorList>
    </citation>
    <scope>NUCLEOTIDE SEQUENCE</scope>
    <source>
        <strain evidence="4">I ESC-2004</strain>
    </source>
</reference>
<dbReference type="AlphaFoldDB" id="R7UHV5"/>
<name>R7UHV5_CAPTE</name>
<gene>
    <name evidence="2" type="ORF">CAPTEDRAFT_193243</name>
</gene>
<reference evidence="2 4" key="2">
    <citation type="journal article" date="2013" name="Nature">
        <title>Insights into bilaterian evolution from three spiralian genomes.</title>
        <authorList>
            <person name="Simakov O."/>
            <person name="Marletaz F."/>
            <person name="Cho S.J."/>
            <person name="Edsinger-Gonzales E."/>
            <person name="Havlak P."/>
            <person name="Hellsten U."/>
            <person name="Kuo D.H."/>
            <person name="Larsson T."/>
            <person name="Lv J."/>
            <person name="Arendt D."/>
            <person name="Savage R."/>
            <person name="Osoegawa K."/>
            <person name="de Jong P."/>
            <person name="Grimwood J."/>
            <person name="Chapman J.A."/>
            <person name="Shapiro H."/>
            <person name="Aerts A."/>
            <person name="Otillar R.P."/>
            <person name="Terry A.Y."/>
            <person name="Boore J.L."/>
            <person name="Grigoriev I.V."/>
            <person name="Lindberg D.R."/>
            <person name="Seaver E.C."/>
            <person name="Weisblat D.A."/>
            <person name="Putnam N.H."/>
            <person name="Rokhsar D.S."/>
        </authorList>
    </citation>
    <scope>NUCLEOTIDE SEQUENCE</scope>
    <source>
        <strain evidence="2 4">I ESC-2004</strain>
    </source>
</reference>
<accession>R7UHV5</accession>
<evidence type="ECO:0000313" key="3">
    <source>
        <dbReference type="EnsemblMetazoa" id="CapteP193243"/>
    </source>
</evidence>